<dbReference type="AlphaFoldDB" id="K1WXS2"/>
<keyword evidence="3" id="KW-1185">Reference proteome</keyword>
<dbReference type="EMBL" id="JH921436">
    <property type="protein sequence ID" value="EKD17357.1"/>
    <property type="molecule type" value="Genomic_DNA"/>
</dbReference>
<accession>K1WXS2</accession>
<dbReference type="KEGG" id="mbe:MBM_04218"/>
<organism evidence="2 3">
    <name type="scientific">Marssonina brunnea f. sp. multigermtubi (strain MB_m1)</name>
    <name type="common">Marssonina leaf spot fungus</name>
    <dbReference type="NCBI Taxonomy" id="1072389"/>
    <lineage>
        <taxon>Eukaryota</taxon>
        <taxon>Fungi</taxon>
        <taxon>Dikarya</taxon>
        <taxon>Ascomycota</taxon>
        <taxon>Pezizomycotina</taxon>
        <taxon>Leotiomycetes</taxon>
        <taxon>Helotiales</taxon>
        <taxon>Drepanopezizaceae</taxon>
        <taxon>Drepanopeziza</taxon>
    </lineage>
</organism>
<dbReference type="HOGENOM" id="CLU_1224995_0_0_1"/>
<evidence type="ECO:0000256" key="1">
    <source>
        <dbReference type="SAM" id="MobiDB-lite"/>
    </source>
</evidence>
<protein>
    <submittedName>
        <fullName evidence="2">Uncharacterized protein</fullName>
    </submittedName>
</protein>
<name>K1WXS2_MARBU</name>
<dbReference type="Proteomes" id="UP000006753">
    <property type="component" value="Unassembled WGS sequence"/>
</dbReference>
<feature type="region of interest" description="Disordered" evidence="1">
    <location>
        <begin position="16"/>
        <end position="35"/>
    </location>
</feature>
<proteinExistence type="predicted"/>
<evidence type="ECO:0000313" key="2">
    <source>
        <dbReference type="EMBL" id="EKD17357.1"/>
    </source>
</evidence>
<sequence length="226" mass="24417">MADSYMEAALMAAIANIHPPQPPPSSQSCDRSKSARRSAYLEEIAAQGPPHQPPLQEWHITQRAAKNQRVAPLKRKAGMARRGIDKLGIDESSLQRIIGGREFNAQVWLWPSRSTSFGALRVYIYICMHALRSAGGCPELISPETVPKRRQLAELFGIGSVGLLDQLLISVSSLGIDSAYIVSKLDNDPALGVLYIACFGECLLTCACPGLVVAVARAIAIKPSVK</sequence>
<reference evidence="2 3" key="1">
    <citation type="journal article" date="2012" name="BMC Genomics">
        <title>Sequencing the genome of Marssonina brunnea reveals fungus-poplar co-evolution.</title>
        <authorList>
            <person name="Zhu S."/>
            <person name="Cao Y.-Z."/>
            <person name="Jiang C."/>
            <person name="Tan B.-Y."/>
            <person name="Wang Z."/>
            <person name="Feng S."/>
            <person name="Zhang L."/>
            <person name="Su X.-H."/>
            <person name="Brejova B."/>
            <person name="Vinar T."/>
            <person name="Xu M."/>
            <person name="Wang M.-X."/>
            <person name="Zhang S.-G."/>
            <person name="Huang M.-R."/>
            <person name="Wu R."/>
            <person name="Zhou Y."/>
        </authorList>
    </citation>
    <scope>NUCLEOTIDE SEQUENCE [LARGE SCALE GENOMIC DNA]</scope>
    <source>
        <strain evidence="2 3">MB_m1</strain>
    </source>
</reference>
<dbReference type="InParanoid" id="K1WXS2"/>
<gene>
    <name evidence="2" type="ORF">MBM_04218</name>
</gene>
<evidence type="ECO:0000313" key="3">
    <source>
        <dbReference type="Proteomes" id="UP000006753"/>
    </source>
</evidence>